<feature type="transmembrane region" description="Helical" evidence="1">
    <location>
        <begin position="82"/>
        <end position="101"/>
    </location>
</feature>
<evidence type="ECO:0000313" key="3">
    <source>
        <dbReference type="Proteomes" id="UP001299970"/>
    </source>
</evidence>
<evidence type="ECO:0000256" key="1">
    <source>
        <dbReference type="SAM" id="Phobius"/>
    </source>
</evidence>
<dbReference type="EMBL" id="JAKXMK010000023">
    <property type="protein sequence ID" value="MCH6168964.1"/>
    <property type="molecule type" value="Genomic_DNA"/>
</dbReference>
<feature type="transmembrane region" description="Helical" evidence="1">
    <location>
        <begin position="156"/>
        <end position="178"/>
    </location>
</feature>
<name>A0ABS9TKA2_9PSEU</name>
<reference evidence="2 3" key="1">
    <citation type="submission" date="2022-03" db="EMBL/GenBank/DDBJ databases">
        <title>Pseudonocardia alaer sp. nov., a novel actinomycete isolated from reed forest soil.</title>
        <authorList>
            <person name="Wang L."/>
        </authorList>
    </citation>
    <scope>NUCLEOTIDE SEQUENCE [LARGE SCALE GENOMIC DNA]</scope>
    <source>
        <strain evidence="2 3">Y-16303</strain>
    </source>
</reference>
<keyword evidence="3" id="KW-1185">Reference proteome</keyword>
<organism evidence="2 3">
    <name type="scientific">Pseudonocardia alaniniphila</name>
    <dbReference type="NCBI Taxonomy" id="75291"/>
    <lineage>
        <taxon>Bacteria</taxon>
        <taxon>Bacillati</taxon>
        <taxon>Actinomycetota</taxon>
        <taxon>Actinomycetes</taxon>
        <taxon>Pseudonocardiales</taxon>
        <taxon>Pseudonocardiaceae</taxon>
        <taxon>Pseudonocardia</taxon>
    </lineage>
</organism>
<gene>
    <name evidence="2" type="ORF">MMF94_24995</name>
</gene>
<sequence>MSAPDVVDQHVAELARALRGPARTRRSMLREVRDGLRDAAAAHRCCGLDPQQAAVRAVHDFGPVPEVAQAFQTELVARQGRWAALLLLVAFPGMTLGWDLLWRSGGVAWHTTPAQPVSDVVVGLARAQDTAALLVSVIAVVLLAATFHRAASARRIAVLVGHTGVVGALFCAGIGVVMNVAVGPGAGDLIATNPFAIPAFGVSALVCALVVRSAVRTLRVACAPIVI</sequence>
<keyword evidence="1" id="KW-0472">Membrane</keyword>
<keyword evidence="1" id="KW-1133">Transmembrane helix</keyword>
<keyword evidence="1" id="KW-0812">Transmembrane</keyword>
<feature type="transmembrane region" description="Helical" evidence="1">
    <location>
        <begin position="121"/>
        <end position="144"/>
    </location>
</feature>
<dbReference type="InterPro" id="IPR047928">
    <property type="entry name" value="Perm_prefix_1"/>
</dbReference>
<proteinExistence type="predicted"/>
<dbReference type="NCBIfam" id="NF038403">
    <property type="entry name" value="perm_prefix_1"/>
    <property type="match status" value="1"/>
</dbReference>
<feature type="transmembrane region" description="Helical" evidence="1">
    <location>
        <begin position="190"/>
        <end position="211"/>
    </location>
</feature>
<protein>
    <submittedName>
        <fullName evidence="2">Permease prefix domain 1-containing protein</fullName>
    </submittedName>
</protein>
<evidence type="ECO:0000313" key="2">
    <source>
        <dbReference type="EMBL" id="MCH6168964.1"/>
    </source>
</evidence>
<dbReference type="Proteomes" id="UP001299970">
    <property type="component" value="Unassembled WGS sequence"/>
</dbReference>
<accession>A0ABS9TKA2</accession>
<comment type="caution">
    <text evidence="2">The sequence shown here is derived from an EMBL/GenBank/DDBJ whole genome shotgun (WGS) entry which is preliminary data.</text>
</comment>
<dbReference type="RefSeq" id="WP_241039614.1">
    <property type="nucleotide sequence ID" value="NZ_BAAAJF010000040.1"/>
</dbReference>